<keyword evidence="16" id="KW-1185">Reference proteome</keyword>
<dbReference type="InterPro" id="IPR018201">
    <property type="entry name" value="Ketoacyl_synth_AS"/>
</dbReference>
<keyword evidence="7" id="KW-0812">Transmembrane</keyword>
<dbReference type="InterPro" id="IPR020841">
    <property type="entry name" value="PKS_Beta-ketoAc_synthase_dom"/>
</dbReference>
<evidence type="ECO:0000256" key="6">
    <source>
        <dbReference type="ARBA" id="ARBA00022679"/>
    </source>
</evidence>
<dbReference type="Pfam" id="PF02801">
    <property type="entry name" value="Ketoacyl-synt_C"/>
    <property type="match status" value="1"/>
</dbReference>
<keyword evidence="4" id="KW-1003">Cell membrane</keyword>
<dbReference type="Gene3D" id="3.40.47.10">
    <property type="match status" value="1"/>
</dbReference>
<organism evidence="15 16">
    <name type="scientific">Paralimibaculum aggregatum</name>
    <dbReference type="NCBI Taxonomy" id="3036245"/>
    <lineage>
        <taxon>Bacteria</taxon>
        <taxon>Pseudomonadati</taxon>
        <taxon>Pseudomonadota</taxon>
        <taxon>Alphaproteobacteria</taxon>
        <taxon>Rhodobacterales</taxon>
        <taxon>Paracoccaceae</taxon>
        <taxon>Paralimibaculum</taxon>
    </lineage>
</organism>
<keyword evidence="9" id="KW-0472">Membrane</keyword>
<comment type="subcellular location">
    <subcellularLocation>
        <location evidence="1">Cell inner membrane</location>
    </subcellularLocation>
</comment>
<protein>
    <recommendedName>
        <fullName evidence="11">Nodulation protein E</fullName>
    </recommendedName>
    <alternativeName>
        <fullName evidence="12">Host-specificity of nodulation protein B</fullName>
    </alternativeName>
</protein>
<evidence type="ECO:0000256" key="8">
    <source>
        <dbReference type="ARBA" id="ARBA00022989"/>
    </source>
</evidence>
<dbReference type="PROSITE" id="PS00606">
    <property type="entry name" value="KS3_1"/>
    <property type="match status" value="1"/>
</dbReference>
<dbReference type="Pfam" id="PF00109">
    <property type="entry name" value="ketoacyl-synt"/>
    <property type="match status" value="1"/>
</dbReference>
<evidence type="ECO:0000256" key="2">
    <source>
        <dbReference type="ARBA" id="ARBA00008467"/>
    </source>
</evidence>
<evidence type="ECO:0000256" key="10">
    <source>
        <dbReference type="ARBA" id="ARBA00037576"/>
    </source>
</evidence>
<keyword evidence="3" id="KW-0536">Nodulation</keyword>
<evidence type="ECO:0000256" key="11">
    <source>
        <dbReference type="ARBA" id="ARBA00039445"/>
    </source>
</evidence>
<gene>
    <name evidence="15" type="ORF">LNKW23_32630</name>
</gene>
<accession>A0ABQ6LLG8</accession>
<dbReference type="InterPro" id="IPR014031">
    <property type="entry name" value="Ketoacyl_synth_C"/>
</dbReference>
<evidence type="ECO:0000256" key="3">
    <source>
        <dbReference type="ARBA" id="ARBA00022458"/>
    </source>
</evidence>
<proteinExistence type="inferred from homology"/>
<dbReference type="InterPro" id="IPR014030">
    <property type="entry name" value="Ketoacyl_synth_N"/>
</dbReference>
<dbReference type="PROSITE" id="PS52004">
    <property type="entry name" value="KS3_2"/>
    <property type="match status" value="1"/>
</dbReference>
<dbReference type="InterPro" id="IPR000794">
    <property type="entry name" value="Beta-ketoacyl_synthase"/>
</dbReference>
<dbReference type="NCBIfam" id="NF005589">
    <property type="entry name" value="PRK07314.1"/>
    <property type="match status" value="1"/>
</dbReference>
<evidence type="ECO:0000313" key="15">
    <source>
        <dbReference type="EMBL" id="GMG84049.1"/>
    </source>
</evidence>
<dbReference type="PANTHER" id="PTHR11712:SF352">
    <property type="entry name" value="3-OXOACYL-[ACYL-CARRIER-PROTEIN] SYNTHASE"/>
    <property type="match status" value="1"/>
</dbReference>
<keyword evidence="6 13" id="KW-0808">Transferase</keyword>
<dbReference type="SMART" id="SM00825">
    <property type="entry name" value="PKS_KS"/>
    <property type="match status" value="1"/>
</dbReference>
<evidence type="ECO:0000256" key="4">
    <source>
        <dbReference type="ARBA" id="ARBA00022475"/>
    </source>
</evidence>
<keyword evidence="5" id="KW-0997">Cell inner membrane</keyword>
<dbReference type="EMBL" id="BSYI01000028">
    <property type="protein sequence ID" value="GMG84049.1"/>
    <property type="molecule type" value="Genomic_DNA"/>
</dbReference>
<name>A0ABQ6LLG8_9RHOB</name>
<dbReference type="SUPFAM" id="SSF53901">
    <property type="entry name" value="Thiolase-like"/>
    <property type="match status" value="2"/>
</dbReference>
<dbReference type="CDD" id="cd00834">
    <property type="entry name" value="KAS_I_II"/>
    <property type="match status" value="1"/>
</dbReference>
<comment type="caution">
    <text evidence="15">The sequence shown here is derived from an EMBL/GenBank/DDBJ whole genome shotgun (WGS) entry which is preliminary data.</text>
</comment>
<comment type="similarity">
    <text evidence="2 13">Belongs to the thiolase-like superfamily. Beta-ketoacyl-ACP synthases family.</text>
</comment>
<evidence type="ECO:0000256" key="7">
    <source>
        <dbReference type="ARBA" id="ARBA00022692"/>
    </source>
</evidence>
<evidence type="ECO:0000256" key="13">
    <source>
        <dbReference type="RuleBase" id="RU003694"/>
    </source>
</evidence>
<keyword evidence="8" id="KW-1133">Transmembrane helix</keyword>
<reference evidence="15 16" key="1">
    <citation type="submission" date="2023-04" db="EMBL/GenBank/DDBJ databases">
        <title>Marinoamorphus aggregata gen. nov., sp. Nov., isolate from tissue of brittle star Ophioplocus japonicus.</title>
        <authorList>
            <person name="Kawano K."/>
            <person name="Sawayama S."/>
            <person name="Nakagawa S."/>
        </authorList>
    </citation>
    <scope>NUCLEOTIDE SEQUENCE [LARGE SCALE GENOMIC DNA]</scope>
    <source>
        <strain evidence="15 16">NKW23</strain>
    </source>
</reference>
<evidence type="ECO:0000256" key="12">
    <source>
        <dbReference type="ARBA" id="ARBA00041756"/>
    </source>
</evidence>
<evidence type="ECO:0000256" key="9">
    <source>
        <dbReference type="ARBA" id="ARBA00023136"/>
    </source>
</evidence>
<feature type="domain" description="Ketosynthase family 3 (KS3)" evidence="14">
    <location>
        <begin position="8"/>
        <end position="408"/>
    </location>
</feature>
<dbReference type="Proteomes" id="UP001239909">
    <property type="component" value="Unassembled WGS sequence"/>
</dbReference>
<sequence>MSAAGSDRRRVVITGLGVVSALGTGRAAHFEGLREGRVGIGPIERISAERLMIKIAAEAKGFEGTDYFDRSQLALYDRVTQMALVAAAEAMAQSGLEIDEELGLRTATIIATAMGGLHTQDENYYAVYHEMKNRVHPFIIPRLMANAPVSQVSMKYGLMGPAWSVATACSSANHAIGQAMQLVRSGACDAAVTGGTESVLCFGGIKAWEGLRVMSKDGCRPFSKTRNGMVLGEGAAILVLEERERAMARGATILAEVAGTGMTADAGDIVAPKMEGAARAISLALADAGMPAEAVDYVNAHGTATAINDRTEAAALRAALGEHAESIMVSSTKSMHGHAIGAAGALEAAAVVMALTENVVPPTMGYEEPDPEIGLDVVPNAARQAPVKAALSNSFAFGGLNAVLAFRGA</sequence>
<evidence type="ECO:0000256" key="5">
    <source>
        <dbReference type="ARBA" id="ARBA00022519"/>
    </source>
</evidence>
<dbReference type="InterPro" id="IPR016039">
    <property type="entry name" value="Thiolase-like"/>
</dbReference>
<comment type="function">
    <text evidence="10">Proposed to synthesize NOD factor fatty acyl chain. Involved in the synthesis of a highly unsaturated fatty acid moiety, which forms part of a lipo-oligosaccharide that is responsible for host specificity.</text>
</comment>
<evidence type="ECO:0000256" key="1">
    <source>
        <dbReference type="ARBA" id="ARBA00004533"/>
    </source>
</evidence>
<evidence type="ECO:0000259" key="14">
    <source>
        <dbReference type="PROSITE" id="PS52004"/>
    </source>
</evidence>
<dbReference type="PANTHER" id="PTHR11712">
    <property type="entry name" value="POLYKETIDE SYNTHASE-RELATED"/>
    <property type="match status" value="1"/>
</dbReference>
<dbReference type="RefSeq" id="WP_285672982.1">
    <property type="nucleotide sequence ID" value="NZ_BSYI01000028.1"/>
</dbReference>
<evidence type="ECO:0000313" key="16">
    <source>
        <dbReference type="Proteomes" id="UP001239909"/>
    </source>
</evidence>